<evidence type="ECO:0000259" key="8">
    <source>
        <dbReference type="Pfam" id="PF00326"/>
    </source>
</evidence>
<gene>
    <name evidence="10" type="ORF">DP115_22915</name>
</gene>
<evidence type="ECO:0000259" key="9">
    <source>
        <dbReference type="Pfam" id="PF02897"/>
    </source>
</evidence>
<protein>
    <recommendedName>
        <fullName evidence="3">prolyl oligopeptidase</fullName>
        <ecNumber evidence="3">3.4.21.26</ecNumber>
    </recommendedName>
</protein>
<dbReference type="Gene3D" id="2.130.10.120">
    <property type="entry name" value="Prolyl oligopeptidase, N-terminal domain"/>
    <property type="match status" value="1"/>
</dbReference>
<dbReference type="Gene3D" id="3.40.50.1820">
    <property type="entry name" value="alpha/beta hydrolase"/>
    <property type="match status" value="1"/>
</dbReference>
<comment type="catalytic activity">
    <reaction evidence="1">
        <text>Hydrolysis of Pro-|-Xaa &gt;&gt; Ala-|-Xaa in oligopeptides.</text>
        <dbReference type="EC" id="3.4.21.26"/>
    </reaction>
</comment>
<keyword evidence="4" id="KW-0645">Protease</keyword>
<dbReference type="Pfam" id="PF00326">
    <property type="entry name" value="Peptidase_S9"/>
    <property type="match status" value="1"/>
</dbReference>
<dbReference type="Pfam" id="PF02897">
    <property type="entry name" value="Peptidase_S9_N"/>
    <property type="match status" value="1"/>
</dbReference>
<evidence type="ECO:0000256" key="6">
    <source>
        <dbReference type="ARBA" id="ARBA00022825"/>
    </source>
</evidence>
<dbReference type="InterPro" id="IPR023302">
    <property type="entry name" value="Pept_S9A_N"/>
</dbReference>
<dbReference type="InterPro" id="IPR029058">
    <property type="entry name" value="AB_hydrolase_fold"/>
</dbReference>
<dbReference type="PANTHER" id="PTHR42881:SF2">
    <property type="entry name" value="PROLYL ENDOPEPTIDASE"/>
    <property type="match status" value="1"/>
</dbReference>
<dbReference type="SUPFAM" id="SSF50993">
    <property type="entry name" value="Peptidase/esterase 'gauge' domain"/>
    <property type="match status" value="1"/>
</dbReference>
<dbReference type="SUPFAM" id="SSF53474">
    <property type="entry name" value="alpha/beta-Hydrolases"/>
    <property type="match status" value="1"/>
</dbReference>
<dbReference type="InterPro" id="IPR051167">
    <property type="entry name" value="Prolyl_oligopep/macrocyclase"/>
</dbReference>
<proteinExistence type="inferred from homology"/>
<comment type="caution">
    <text evidence="10">The sequence shown here is derived from an EMBL/GenBank/DDBJ whole genome shotgun (WGS) entry which is preliminary data.</text>
</comment>
<evidence type="ECO:0000313" key="11">
    <source>
        <dbReference type="Proteomes" id="UP000762253"/>
    </source>
</evidence>
<dbReference type="InterPro" id="IPR002471">
    <property type="entry name" value="Pept_S9_AS"/>
</dbReference>
<evidence type="ECO:0000256" key="4">
    <source>
        <dbReference type="ARBA" id="ARBA00022670"/>
    </source>
</evidence>
<reference evidence="10 11" key="1">
    <citation type="submission" date="2018-06" db="EMBL/GenBank/DDBJ databases">
        <title>Comparative genomics of Brasilonema spp. strains.</title>
        <authorList>
            <person name="Alvarenga D.O."/>
            <person name="Fiore M.F."/>
            <person name="Varani A.M."/>
        </authorList>
    </citation>
    <scope>NUCLEOTIDE SEQUENCE [LARGE SCALE GENOMIC DNA]</scope>
    <source>
        <strain evidence="10 11">UFV-OR1</strain>
    </source>
</reference>
<dbReference type="Proteomes" id="UP000762253">
    <property type="component" value="Unassembled WGS sequence"/>
</dbReference>
<dbReference type="PRINTS" id="PR00862">
    <property type="entry name" value="PROLIGOPTASE"/>
</dbReference>
<evidence type="ECO:0000256" key="2">
    <source>
        <dbReference type="ARBA" id="ARBA00005228"/>
    </source>
</evidence>
<feature type="domain" description="Peptidase S9A N-terminal" evidence="9">
    <location>
        <begin position="34"/>
        <end position="438"/>
    </location>
</feature>
<evidence type="ECO:0000256" key="7">
    <source>
        <dbReference type="SAM" id="SignalP"/>
    </source>
</evidence>
<accession>A0ABX1MA30</accession>
<keyword evidence="7" id="KW-0732">Signal</keyword>
<dbReference type="EMBL" id="QMEC01000103">
    <property type="protein sequence ID" value="NMF65449.1"/>
    <property type="molecule type" value="Genomic_DNA"/>
</dbReference>
<dbReference type="PANTHER" id="PTHR42881">
    <property type="entry name" value="PROLYL ENDOPEPTIDASE"/>
    <property type="match status" value="1"/>
</dbReference>
<evidence type="ECO:0000313" key="10">
    <source>
        <dbReference type="EMBL" id="NMF65449.1"/>
    </source>
</evidence>
<comment type="similarity">
    <text evidence="2">Belongs to the peptidase S9A family.</text>
</comment>
<organism evidence="10 11">
    <name type="scientific">Brasilonema octagenarum UFV-OR1</name>
    <dbReference type="NCBI Taxonomy" id="417115"/>
    <lineage>
        <taxon>Bacteria</taxon>
        <taxon>Bacillati</taxon>
        <taxon>Cyanobacteriota</taxon>
        <taxon>Cyanophyceae</taxon>
        <taxon>Nostocales</taxon>
        <taxon>Scytonemataceae</taxon>
        <taxon>Brasilonema</taxon>
        <taxon>Octagenarum group</taxon>
    </lineage>
</organism>
<evidence type="ECO:0000256" key="3">
    <source>
        <dbReference type="ARBA" id="ARBA00011897"/>
    </source>
</evidence>
<feature type="signal peptide" evidence="7">
    <location>
        <begin position="1"/>
        <end position="20"/>
    </location>
</feature>
<dbReference type="InterPro" id="IPR002470">
    <property type="entry name" value="Peptidase_S9A"/>
</dbReference>
<sequence length="714" mass="79411">MRRAALFALTLLFTTHFASACTESTAIMPTITYPETKRVDVVEEHFGQTVSDPYRWLENDVRNDKEVAAWVESQNKVTHAYLNTLPGRDAFRKSLTSLFDYERVGIPHKHGDQYFYTRKSGLENQPRLYVREGVNGKERVLIDPNRWSSDGADALDEWDSSKDGSHLAYAVQKGGSDWRTIKILDVATGQDLKDEVKWARFTGIAWLKDGSGFFYARYPEPKQGEEAQSSVTNHAIYFHKLGTPQSQDRLLYATPNQPNSINSLKLTDDGRYAVVSSAENAAISAVTIVDLTSSNWKSRKLVENSNNTWAVLANVGTKLFFFTNKDAERAKIVTVDLAAADPVFTDFLPEQEAILNDGKLIGGRLFLSYLVDVKTEVRRYKLDGTPDGIMKLPGIGTVGELRGDPEASESFFVFSSFNTPGTVYRYDVATRKTDIWVKPKIQADLDRIVIDQTFYKSKDGTRIPMFVIRRKDVTEPAATILFGYGGYSFSILPEYSAALMAWVEQGGVVAIPNIRGGGEYGTAWHEAGRREKKQNVFDDFIAAAEYLKTNRIARDNGIAVYGDSNGGLLVGAVVNQRPDLFAAALPQVGVMDMLRFDQFTVGKVWVAEFGSPAREADFRNLFNYSPYHNIQSGKVYPAILATTGDTDDRVVPAHTFKYVAALQAAEIGDKPHLARIETRAGHGEGKPTDKIIAETTDMWAFAAHWTGLNVGNGK</sequence>
<evidence type="ECO:0000256" key="5">
    <source>
        <dbReference type="ARBA" id="ARBA00022801"/>
    </source>
</evidence>
<name>A0ABX1MA30_9CYAN</name>
<keyword evidence="6" id="KW-0720">Serine protease</keyword>
<feature type="domain" description="Peptidase S9 prolyl oligopeptidase catalytic" evidence="8">
    <location>
        <begin position="496"/>
        <end position="707"/>
    </location>
</feature>
<dbReference type="InterPro" id="IPR001375">
    <property type="entry name" value="Peptidase_S9_cat"/>
</dbReference>
<dbReference type="PROSITE" id="PS00708">
    <property type="entry name" value="PRO_ENDOPEP_SER"/>
    <property type="match status" value="1"/>
</dbReference>
<dbReference type="PROSITE" id="PS51257">
    <property type="entry name" value="PROKAR_LIPOPROTEIN"/>
    <property type="match status" value="1"/>
</dbReference>
<keyword evidence="5" id="KW-0378">Hydrolase</keyword>
<feature type="chain" id="PRO_5046836197" description="prolyl oligopeptidase" evidence="7">
    <location>
        <begin position="21"/>
        <end position="714"/>
    </location>
</feature>
<keyword evidence="11" id="KW-1185">Reference proteome</keyword>
<dbReference type="EC" id="3.4.21.26" evidence="3"/>
<evidence type="ECO:0000256" key="1">
    <source>
        <dbReference type="ARBA" id="ARBA00001070"/>
    </source>
</evidence>